<proteinExistence type="predicted"/>
<organism evidence="1 2">
    <name type="scientific">Cetraspora pellucida</name>
    <dbReference type="NCBI Taxonomy" id="1433469"/>
    <lineage>
        <taxon>Eukaryota</taxon>
        <taxon>Fungi</taxon>
        <taxon>Fungi incertae sedis</taxon>
        <taxon>Mucoromycota</taxon>
        <taxon>Glomeromycotina</taxon>
        <taxon>Glomeromycetes</taxon>
        <taxon>Diversisporales</taxon>
        <taxon>Gigasporaceae</taxon>
        <taxon>Cetraspora</taxon>
    </lineage>
</organism>
<evidence type="ECO:0000313" key="2">
    <source>
        <dbReference type="Proteomes" id="UP000789366"/>
    </source>
</evidence>
<evidence type="ECO:0000313" key="1">
    <source>
        <dbReference type="EMBL" id="CAG8580082.1"/>
    </source>
</evidence>
<protein>
    <submittedName>
        <fullName evidence="1">10420_t:CDS:1</fullName>
    </submittedName>
</protein>
<sequence>LIQTLMSSEQAIPAELQQYIDHVVSKLSENSSWPFIQGFLLGQLTIIVLILAFIKFMLLEKATRQQKRILPIQTPINSKTSCVSPASVILSKTLYDPKYHLPESTDWLNVLLAQAIYQYREEAKTDNRLVRFVDEILNEGVKPDFMGPIEVTRLDIGEEYPIFSNARIRPTETMSRMRVELDCDFSDQITLGVNTQILINWPKPRIAVLPISLVLSIVKFAATITLEIVVNSESSFIIVSSLPDFVLEFSVQSLIGSRSKLEDVPKITHMITSKLRNAFCEKFVYPNSTKFQIPNLWTLHKNQ</sequence>
<name>A0ACA9MDE8_9GLOM</name>
<feature type="non-terminal residue" evidence="1">
    <location>
        <position position="1"/>
    </location>
</feature>
<dbReference type="Proteomes" id="UP000789366">
    <property type="component" value="Unassembled WGS sequence"/>
</dbReference>
<accession>A0ACA9MDE8</accession>
<comment type="caution">
    <text evidence="1">The sequence shown here is derived from an EMBL/GenBank/DDBJ whole genome shotgun (WGS) entry which is preliminary data.</text>
</comment>
<gene>
    <name evidence="1" type="ORF">SPELUC_LOCUS6328</name>
</gene>
<dbReference type="EMBL" id="CAJVPW010007361">
    <property type="protein sequence ID" value="CAG8580082.1"/>
    <property type="molecule type" value="Genomic_DNA"/>
</dbReference>
<keyword evidence="2" id="KW-1185">Reference proteome</keyword>
<reference evidence="1" key="1">
    <citation type="submission" date="2021-06" db="EMBL/GenBank/DDBJ databases">
        <authorList>
            <person name="Kallberg Y."/>
            <person name="Tangrot J."/>
            <person name="Rosling A."/>
        </authorList>
    </citation>
    <scope>NUCLEOTIDE SEQUENCE</scope>
    <source>
        <strain evidence="1">28 12/20/2015</strain>
    </source>
</reference>